<accession>A0A0P1KM68</accession>
<dbReference type="InterPro" id="IPR001005">
    <property type="entry name" value="SANT/Myb"/>
</dbReference>
<dbReference type="InterPro" id="IPR017930">
    <property type="entry name" value="Myb_dom"/>
</dbReference>
<feature type="compositionally biased region" description="Basic and acidic residues" evidence="4">
    <location>
        <begin position="470"/>
        <end position="480"/>
    </location>
</feature>
<evidence type="ECO:0000256" key="3">
    <source>
        <dbReference type="ARBA" id="ARBA00023306"/>
    </source>
</evidence>
<feature type="region of interest" description="Disordered" evidence="4">
    <location>
        <begin position="449"/>
        <end position="480"/>
    </location>
</feature>
<dbReference type="Gene3D" id="1.10.10.60">
    <property type="entry name" value="Homeodomain-like"/>
    <property type="match status" value="1"/>
</dbReference>
<dbReference type="GO" id="GO:0010833">
    <property type="term" value="P:telomere maintenance via telomere lengthening"/>
    <property type="evidence" value="ECO:0007669"/>
    <property type="project" value="TreeGrafter"/>
</dbReference>
<keyword evidence="3" id="KW-0131">Cell cycle</keyword>
<dbReference type="GO" id="GO:0042803">
    <property type="term" value="F:protein homodimerization activity"/>
    <property type="evidence" value="ECO:0007669"/>
    <property type="project" value="InterPro"/>
</dbReference>
<keyword evidence="1" id="KW-0238">DNA-binding</keyword>
<dbReference type="SUPFAM" id="SSF46689">
    <property type="entry name" value="Homeodomain-like"/>
    <property type="match status" value="1"/>
</dbReference>
<keyword evidence="2" id="KW-0539">Nucleus</keyword>
<gene>
    <name evidence="6" type="ORF">LAQU0_S01e06788g</name>
</gene>
<evidence type="ECO:0000256" key="4">
    <source>
        <dbReference type="SAM" id="MobiDB-lite"/>
    </source>
</evidence>
<protein>
    <submittedName>
        <fullName evidence="6">LAQU0S01e06788g1_1</fullName>
    </submittedName>
</protein>
<dbReference type="EMBL" id="LN890560">
    <property type="protein sequence ID" value="CUS20447.1"/>
    <property type="molecule type" value="Genomic_DNA"/>
</dbReference>
<dbReference type="PANTHER" id="PTHR47807">
    <property type="entry name" value="PROTEIN TBF1"/>
    <property type="match status" value="1"/>
</dbReference>
<dbReference type="PANTHER" id="PTHR47807:SF1">
    <property type="entry name" value="PROTEIN TBF1"/>
    <property type="match status" value="1"/>
</dbReference>
<dbReference type="PROSITE" id="PS51294">
    <property type="entry name" value="HTH_MYB"/>
    <property type="match status" value="1"/>
</dbReference>
<organism evidence="6 7">
    <name type="scientific">Lachancea quebecensis</name>
    <dbReference type="NCBI Taxonomy" id="1654605"/>
    <lineage>
        <taxon>Eukaryota</taxon>
        <taxon>Fungi</taxon>
        <taxon>Dikarya</taxon>
        <taxon>Ascomycota</taxon>
        <taxon>Saccharomycotina</taxon>
        <taxon>Saccharomycetes</taxon>
        <taxon>Saccharomycetales</taxon>
        <taxon>Saccharomycetaceae</taxon>
        <taxon>Lachancea</taxon>
    </lineage>
</organism>
<evidence type="ECO:0000313" key="7">
    <source>
        <dbReference type="Proteomes" id="UP000236544"/>
    </source>
</evidence>
<dbReference type="GO" id="GO:0003691">
    <property type="term" value="F:double-stranded telomeric DNA binding"/>
    <property type="evidence" value="ECO:0007669"/>
    <property type="project" value="TreeGrafter"/>
</dbReference>
<dbReference type="OrthoDB" id="3366990at2759"/>
<dbReference type="CDD" id="cd11660">
    <property type="entry name" value="SANT_TRF"/>
    <property type="match status" value="1"/>
</dbReference>
<sequence length="516" mass="57717">MSEALPAKDTDPLKSDDIKTGKVIAELPPKTQLNINSIGLLDNVSTQLLKLLMTSSIETLIGFTSAQPDGYQSEVFEMLFALFKQVKKVYTSAPLLVVQDIAPGLWLEDEKCPYILKNQENLVLAAIRKANIVTYLLSIMGRLQYGFLFLDESFIEIFCPVASDLPFEAERALTTSLGRLLKPQAVLYLNLKTHAYISAIEPYKDNTEALSQVREEILDRIFAKNMEQFILAKRRMRSSKLSPSEEDFVKRCVHRREKLLSQNSLELLVAEHDWLEFFKEIFFYLQRNISVLVWGKKGCDFASPSSDLSSSDMNADPAAPSLNNGSAGSSRASSEPPTGSTGKSLSSSSSLRPSPAPVRDIASAKKLKQKRLWNKEEEGALIEALKVHGPAWSKILELHGAGGSLSESLKNRTQVQLKDKARNWKMYFLKGGLPVPEYLSKVTGDLERDEKSKQRFKNKTKKQSSTKAIENVEKSRESTQDLRNVANMTIVAQTARSEFSIEQQNAAEMDPQLQTT</sequence>
<dbReference type="Proteomes" id="UP000236544">
    <property type="component" value="Unassembled WGS sequence"/>
</dbReference>
<dbReference type="InterPro" id="IPR013867">
    <property type="entry name" value="Telomere_rpt-bd_fac_dimer_dom"/>
</dbReference>
<feature type="domain" description="HTH myb-type" evidence="5">
    <location>
        <begin position="365"/>
        <end position="421"/>
    </location>
</feature>
<feature type="compositionally biased region" description="Low complexity" evidence="4">
    <location>
        <begin position="321"/>
        <end position="353"/>
    </location>
</feature>
<evidence type="ECO:0000259" key="5">
    <source>
        <dbReference type="PROSITE" id="PS51294"/>
    </source>
</evidence>
<dbReference type="Pfam" id="PF00249">
    <property type="entry name" value="Myb_DNA-binding"/>
    <property type="match status" value="1"/>
</dbReference>
<keyword evidence="7" id="KW-1185">Reference proteome</keyword>
<dbReference type="AlphaFoldDB" id="A0A0P1KM68"/>
<proteinExistence type="predicted"/>
<evidence type="ECO:0000256" key="2">
    <source>
        <dbReference type="ARBA" id="ARBA00023242"/>
    </source>
</evidence>
<evidence type="ECO:0000256" key="1">
    <source>
        <dbReference type="ARBA" id="ARBA00023125"/>
    </source>
</evidence>
<evidence type="ECO:0000313" key="6">
    <source>
        <dbReference type="EMBL" id="CUS20447.1"/>
    </source>
</evidence>
<dbReference type="InterPro" id="IPR052833">
    <property type="entry name" value="Telomeric_DNA-bd_trans-reg"/>
</dbReference>
<dbReference type="Pfam" id="PF08558">
    <property type="entry name" value="TRF"/>
    <property type="match status" value="1"/>
</dbReference>
<dbReference type="InterPro" id="IPR009057">
    <property type="entry name" value="Homeodomain-like_sf"/>
</dbReference>
<name>A0A0P1KM68_9SACH</name>
<dbReference type="SMART" id="SM00717">
    <property type="entry name" value="SANT"/>
    <property type="match status" value="1"/>
</dbReference>
<feature type="compositionally biased region" description="Basic residues" evidence="4">
    <location>
        <begin position="454"/>
        <end position="464"/>
    </location>
</feature>
<dbReference type="FunFam" id="1.10.10.60:FF:000137">
    <property type="entry name" value="MYB DNA binding protein"/>
    <property type="match status" value="1"/>
</dbReference>
<reference evidence="7" key="1">
    <citation type="submission" date="2015-10" db="EMBL/GenBank/DDBJ databases">
        <authorList>
            <person name="Devillers H."/>
        </authorList>
    </citation>
    <scope>NUCLEOTIDE SEQUENCE [LARGE SCALE GENOMIC DNA]</scope>
</reference>
<feature type="region of interest" description="Disordered" evidence="4">
    <location>
        <begin position="305"/>
        <end position="358"/>
    </location>
</feature>